<dbReference type="InterPro" id="IPR007305">
    <property type="entry name" value="Vesicle_transpt_Got1/SFT2"/>
</dbReference>
<dbReference type="GO" id="GO:0012505">
    <property type="term" value="C:endomembrane system"/>
    <property type="evidence" value="ECO:0007669"/>
    <property type="project" value="UniProtKB-ARBA"/>
</dbReference>
<keyword evidence="3 9" id="KW-0813">Transport</keyword>
<organism evidence="10 11">
    <name type="scientific">Ascaris lumbricoides</name>
    <name type="common">Giant roundworm</name>
    <dbReference type="NCBI Taxonomy" id="6252"/>
    <lineage>
        <taxon>Eukaryota</taxon>
        <taxon>Metazoa</taxon>
        <taxon>Ecdysozoa</taxon>
        <taxon>Nematoda</taxon>
        <taxon>Chromadorea</taxon>
        <taxon>Rhabditida</taxon>
        <taxon>Spirurina</taxon>
        <taxon>Ascaridomorpha</taxon>
        <taxon>Ascaridoidea</taxon>
        <taxon>Ascarididae</taxon>
        <taxon>Ascaris</taxon>
    </lineage>
</organism>
<evidence type="ECO:0000313" key="10">
    <source>
        <dbReference type="Proteomes" id="UP000036681"/>
    </source>
</evidence>
<keyword evidence="5 9" id="KW-0653">Protein transport</keyword>
<evidence type="ECO:0000256" key="3">
    <source>
        <dbReference type="ARBA" id="ARBA00022448"/>
    </source>
</evidence>
<feature type="transmembrane region" description="Helical" evidence="9">
    <location>
        <begin position="75"/>
        <end position="100"/>
    </location>
</feature>
<dbReference type="GO" id="GO:0005737">
    <property type="term" value="C:cytoplasm"/>
    <property type="evidence" value="ECO:0007669"/>
    <property type="project" value="UniProtKB-ARBA"/>
</dbReference>
<feature type="transmembrane region" description="Helical" evidence="9">
    <location>
        <begin position="138"/>
        <end position="159"/>
    </location>
</feature>
<evidence type="ECO:0000256" key="2">
    <source>
        <dbReference type="ARBA" id="ARBA00004141"/>
    </source>
</evidence>
<evidence type="ECO:0000256" key="4">
    <source>
        <dbReference type="ARBA" id="ARBA00022692"/>
    </source>
</evidence>
<accession>A0A9J2PBQ5</accession>
<dbReference type="InterPro" id="IPR011691">
    <property type="entry name" value="Vesicle_transpt_SFT2"/>
</dbReference>
<sequence>MFERLKRAISLSGSNEAEPPQVAVEQVQNAEDENDDFTVITSLSWDLRVQCFVGSFFLSLLCSVLGSALLFTRRVTGFCVMVSLGSIISLLGTCFLMGPMKQLQKMFERGRFIATFIYLATIVLTLVAGLVLSNPPLAVLFVINQYIAMAWYSISYIPFASGPPALHRMNALQKPASAGGRAVVV</sequence>
<keyword evidence="10" id="KW-1185">Reference proteome</keyword>
<comment type="similarity">
    <text evidence="8 9">Belongs to the SFT2 family.</text>
</comment>
<dbReference type="Proteomes" id="UP000036681">
    <property type="component" value="Unplaced"/>
</dbReference>
<comment type="subcellular location">
    <subcellularLocation>
        <location evidence="2 9">Membrane</location>
        <topology evidence="2 9">Multi-pass membrane protein</topology>
    </subcellularLocation>
</comment>
<proteinExistence type="inferred from homology"/>
<dbReference type="PANTHER" id="PTHR23137:SF6">
    <property type="entry name" value="VESICLE TRANSPORT PROTEIN"/>
    <property type="match status" value="1"/>
</dbReference>
<dbReference type="WBParaSite" id="ALUE_0000683801-mRNA-1">
    <property type="protein sequence ID" value="ALUE_0000683801-mRNA-1"/>
    <property type="gene ID" value="ALUE_0000683801"/>
</dbReference>
<comment type="function">
    <text evidence="1 9">May be involved in fusion of retrograde transport vesicles derived from an endocytic compartment with the Golgi complex.</text>
</comment>
<protein>
    <recommendedName>
        <fullName evidence="9">Vesicle transport protein</fullName>
    </recommendedName>
</protein>
<evidence type="ECO:0000256" key="5">
    <source>
        <dbReference type="ARBA" id="ARBA00022927"/>
    </source>
</evidence>
<keyword evidence="4 9" id="KW-0812">Transmembrane</keyword>
<dbReference type="PANTHER" id="PTHR23137">
    <property type="entry name" value="VESICLE TRANSPORT PROTEIN-RELATED"/>
    <property type="match status" value="1"/>
</dbReference>
<evidence type="ECO:0000256" key="8">
    <source>
        <dbReference type="ARBA" id="ARBA00025800"/>
    </source>
</evidence>
<dbReference type="AlphaFoldDB" id="A0A9J2PBQ5"/>
<feature type="transmembrane region" description="Helical" evidence="9">
    <location>
        <begin position="51"/>
        <end position="69"/>
    </location>
</feature>
<evidence type="ECO:0000256" key="9">
    <source>
        <dbReference type="RuleBase" id="RU363111"/>
    </source>
</evidence>
<dbReference type="GO" id="GO:0016020">
    <property type="term" value="C:membrane"/>
    <property type="evidence" value="ECO:0007669"/>
    <property type="project" value="UniProtKB-SubCell"/>
</dbReference>
<dbReference type="GO" id="GO:0015031">
    <property type="term" value="P:protein transport"/>
    <property type="evidence" value="ECO:0007669"/>
    <property type="project" value="UniProtKB-KW"/>
</dbReference>
<keyword evidence="6 9" id="KW-1133">Transmembrane helix</keyword>
<dbReference type="GO" id="GO:0016192">
    <property type="term" value="P:vesicle-mediated transport"/>
    <property type="evidence" value="ECO:0007669"/>
    <property type="project" value="InterPro"/>
</dbReference>
<evidence type="ECO:0000256" key="7">
    <source>
        <dbReference type="ARBA" id="ARBA00023136"/>
    </source>
</evidence>
<dbReference type="Pfam" id="PF04178">
    <property type="entry name" value="Got1"/>
    <property type="match status" value="1"/>
</dbReference>
<name>A0A9J2PBQ5_ASCLU</name>
<reference evidence="11" key="1">
    <citation type="submission" date="2023-03" db="UniProtKB">
        <authorList>
            <consortium name="WormBaseParasite"/>
        </authorList>
    </citation>
    <scope>IDENTIFICATION</scope>
</reference>
<evidence type="ECO:0000256" key="1">
    <source>
        <dbReference type="ARBA" id="ARBA00003566"/>
    </source>
</evidence>
<keyword evidence="7 9" id="KW-0472">Membrane</keyword>
<evidence type="ECO:0000313" key="11">
    <source>
        <dbReference type="WBParaSite" id="ALUE_0000683801-mRNA-1"/>
    </source>
</evidence>
<feature type="transmembrane region" description="Helical" evidence="9">
    <location>
        <begin position="112"/>
        <end position="132"/>
    </location>
</feature>
<evidence type="ECO:0000256" key="6">
    <source>
        <dbReference type="ARBA" id="ARBA00022989"/>
    </source>
</evidence>